<dbReference type="EMBL" id="JAPQKR010000008">
    <property type="protein sequence ID" value="KAJ5212133.1"/>
    <property type="molecule type" value="Genomic_DNA"/>
</dbReference>
<evidence type="ECO:0000256" key="5">
    <source>
        <dbReference type="ARBA" id="ARBA00023136"/>
    </source>
</evidence>
<feature type="transmembrane region" description="Helical" evidence="6">
    <location>
        <begin position="202"/>
        <end position="225"/>
    </location>
</feature>
<dbReference type="Proteomes" id="UP001150904">
    <property type="component" value="Unassembled WGS sequence"/>
</dbReference>
<keyword evidence="2 6" id="KW-0812">Transmembrane</keyword>
<sequence>MVLLVTTDRILNAFEAVPGSCRQELDLPATLELHGPIAHEQILRLSKHLQHDAEYNAIQGIGRSPTILSALLRGTKVYVPPPPKKPEPSPEYLASKARLLAAEEKAAYQRLLHPSYAPNPNDADRLIATSDAPIVEEDTLTPSLVFNIFISVLVTGFSTYWALTRFTMPNVLARIFSSWTGPRTDVFSEEQATGGASAAVRVLLSLFAALTVAIAESFLYAAYLGKIERARVQERKVKERKTVVGAVQDSGQVASAEQEEVEIWGKGVNGGVRRRVREKWEREKEQS</sequence>
<dbReference type="Pfam" id="PF11712">
    <property type="entry name" value="Vma12"/>
    <property type="match status" value="1"/>
</dbReference>
<keyword evidence="8" id="KW-1185">Reference proteome</keyword>
<dbReference type="GO" id="GO:0070072">
    <property type="term" value="P:vacuolar proton-transporting V-type ATPase complex assembly"/>
    <property type="evidence" value="ECO:0007669"/>
    <property type="project" value="InterPro"/>
</dbReference>
<keyword evidence="3" id="KW-0256">Endoplasmic reticulum</keyword>
<dbReference type="AlphaFoldDB" id="A0A9W9T780"/>
<evidence type="ECO:0000313" key="8">
    <source>
        <dbReference type="Proteomes" id="UP001150904"/>
    </source>
</evidence>
<dbReference type="PANTHER" id="PTHR31394:SF1">
    <property type="entry name" value="TRANSMEMBRANE PROTEIN 199"/>
    <property type="match status" value="1"/>
</dbReference>
<dbReference type="OrthoDB" id="19981at2759"/>
<proteinExistence type="predicted"/>
<keyword evidence="4 6" id="KW-1133">Transmembrane helix</keyword>
<name>A0A9W9T780_9EURO</name>
<reference evidence="7" key="2">
    <citation type="journal article" date="2023" name="IMA Fungus">
        <title>Comparative genomic study of the Penicillium genus elucidates a diverse pangenome and 15 lateral gene transfer events.</title>
        <authorList>
            <person name="Petersen C."/>
            <person name="Sorensen T."/>
            <person name="Nielsen M.R."/>
            <person name="Sondergaard T.E."/>
            <person name="Sorensen J.L."/>
            <person name="Fitzpatrick D.A."/>
            <person name="Frisvad J.C."/>
            <person name="Nielsen K.L."/>
        </authorList>
    </citation>
    <scope>NUCLEOTIDE SEQUENCE</scope>
    <source>
        <strain evidence="7">IBT 15544</strain>
    </source>
</reference>
<keyword evidence="5 6" id="KW-0472">Membrane</keyword>
<dbReference type="RefSeq" id="XP_058310303.1">
    <property type="nucleotide sequence ID" value="XM_058450841.1"/>
</dbReference>
<evidence type="ECO:0000256" key="6">
    <source>
        <dbReference type="SAM" id="Phobius"/>
    </source>
</evidence>
<evidence type="ECO:0000256" key="4">
    <source>
        <dbReference type="ARBA" id="ARBA00022989"/>
    </source>
</evidence>
<evidence type="ECO:0000313" key="7">
    <source>
        <dbReference type="EMBL" id="KAJ5212133.1"/>
    </source>
</evidence>
<dbReference type="GO" id="GO:0005789">
    <property type="term" value="C:endoplasmic reticulum membrane"/>
    <property type="evidence" value="ECO:0007669"/>
    <property type="project" value="UniProtKB-SubCell"/>
</dbReference>
<gene>
    <name evidence="7" type="ORF">N7498_003779</name>
</gene>
<evidence type="ECO:0000256" key="1">
    <source>
        <dbReference type="ARBA" id="ARBA00004477"/>
    </source>
</evidence>
<protein>
    <submittedName>
        <fullName evidence="7">Uncharacterized protein</fullName>
    </submittedName>
</protein>
<dbReference type="InterPro" id="IPR021013">
    <property type="entry name" value="ATPase_Vma12"/>
</dbReference>
<organism evidence="7 8">
    <name type="scientific">Penicillium cinerascens</name>
    <dbReference type="NCBI Taxonomy" id="70096"/>
    <lineage>
        <taxon>Eukaryota</taxon>
        <taxon>Fungi</taxon>
        <taxon>Dikarya</taxon>
        <taxon>Ascomycota</taxon>
        <taxon>Pezizomycotina</taxon>
        <taxon>Eurotiomycetes</taxon>
        <taxon>Eurotiomycetidae</taxon>
        <taxon>Eurotiales</taxon>
        <taxon>Aspergillaceae</taxon>
        <taxon>Penicillium</taxon>
    </lineage>
</organism>
<comment type="caution">
    <text evidence="7">The sequence shown here is derived from an EMBL/GenBank/DDBJ whole genome shotgun (WGS) entry which is preliminary data.</text>
</comment>
<feature type="transmembrane region" description="Helical" evidence="6">
    <location>
        <begin position="144"/>
        <end position="163"/>
    </location>
</feature>
<evidence type="ECO:0000256" key="3">
    <source>
        <dbReference type="ARBA" id="ARBA00022824"/>
    </source>
</evidence>
<comment type="subcellular location">
    <subcellularLocation>
        <location evidence="1">Endoplasmic reticulum membrane</location>
        <topology evidence="1">Multi-pass membrane protein</topology>
    </subcellularLocation>
</comment>
<accession>A0A9W9T780</accession>
<evidence type="ECO:0000256" key="2">
    <source>
        <dbReference type="ARBA" id="ARBA00022692"/>
    </source>
</evidence>
<dbReference type="PANTHER" id="PTHR31394">
    <property type="entry name" value="TRANSMEMBRANE PROTEIN 199"/>
    <property type="match status" value="1"/>
</dbReference>
<dbReference type="GeneID" id="83178142"/>
<reference evidence="7" key="1">
    <citation type="submission" date="2022-12" db="EMBL/GenBank/DDBJ databases">
        <authorList>
            <person name="Petersen C."/>
        </authorList>
    </citation>
    <scope>NUCLEOTIDE SEQUENCE</scope>
    <source>
        <strain evidence="7">IBT 15544</strain>
    </source>
</reference>